<protein>
    <submittedName>
        <fullName evidence="4">Putative reverse transcriptase domain-containing protein</fullName>
    </submittedName>
</protein>
<keyword evidence="1" id="KW-0862">Zinc</keyword>
<organism evidence="4">
    <name type="scientific">Tanacetum cinerariifolium</name>
    <name type="common">Dalmatian daisy</name>
    <name type="synonym">Chrysanthemum cinerariifolium</name>
    <dbReference type="NCBI Taxonomy" id="118510"/>
    <lineage>
        <taxon>Eukaryota</taxon>
        <taxon>Viridiplantae</taxon>
        <taxon>Streptophyta</taxon>
        <taxon>Embryophyta</taxon>
        <taxon>Tracheophyta</taxon>
        <taxon>Spermatophyta</taxon>
        <taxon>Magnoliopsida</taxon>
        <taxon>eudicotyledons</taxon>
        <taxon>Gunneridae</taxon>
        <taxon>Pentapetalae</taxon>
        <taxon>asterids</taxon>
        <taxon>campanulids</taxon>
        <taxon>Asterales</taxon>
        <taxon>Asteraceae</taxon>
        <taxon>Asteroideae</taxon>
        <taxon>Anthemideae</taxon>
        <taxon>Anthemidinae</taxon>
        <taxon>Tanacetum</taxon>
    </lineage>
</organism>
<dbReference type="AlphaFoldDB" id="A0A6L2L0P4"/>
<dbReference type="InterPro" id="IPR032567">
    <property type="entry name" value="RTL1-rel"/>
</dbReference>
<name>A0A6L2L0P4_TANCI</name>
<dbReference type="SMART" id="SM00343">
    <property type="entry name" value="ZnF_C2HC"/>
    <property type="match status" value="2"/>
</dbReference>
<dbReference type="SUPFAM" id="SSF57756">
    <property type="entry name" value="Retrovirus zinc finger-like domains"/>
    <property type="match status" value="1"/>
</dbReference>
<feature type="region of interest" description="Disordered" evidence="2">
    <location>
        <begin position="179"/>
        <end position="198"/>
    </location>
</feature>
<keyword evidence="4" id="KW-0695">RNA-directed DNA polymerase</keyword>
<proteinExistence type="predicted"/>
<keyword evidence="4" id="KW-0808">Transferase</keyword>
<feature type="domain" description="CCHC-type" evidence="3">
    <location>
        <begin position="248"/>
        <end position="262"/>
    </location>
</feature>
<keyword evidence="4" id="KW-0548">Nucleotidyltransferase</keyword>
<dbReference type="Pfam" id="PF00098">
    <property type="entry name" value="zf-CCHC"/>
    <property type="match status" value="1"/>
</dbReference>
<evidence type="ECO:0000259" key="3">
    <source>
        <dbReference type="PROSITE" id="PS50158"/>
    </source>
</evidence>
<evidence type="ECO:0000256" key="2">
    <source>
        <dbReference type="SAM" id="MobiDB-lite"/>
    </source>
</evidence>
<accession>A0A6L2L0P4</accession>
<evidence type="ECO:0000256" key="1">
    <source>
        <dbReference type="PROSITE-ProRule" id="PRU00047"/>
    </source>
</evidence>
<dbReference type="Gene3D" id="4.10.60.10">
    <property type="entry name" value="Zinc finger, CCHC-type"/>
    <property type="match status" value="1"/>
</dbReference>
<dbReference type="PANTHER" id="PTHR15503">
    <property type="entry name" value="LDOC1 RELATED"/>
    <property type="match status" value="1"/>
</dbReference>
<keyword evidence="1" id="KW-0863">Zinc-finger</keyword>
<dbReference type="InterPro" id="IPR001878">
    <property type="entry name" value="Znf_CCHC"/>
</dbReference>
<gene>
    <name evidence="4" type="ORF">Tci_026648</name>
</gene>
<dbReference type="GO" id="GO:0003676">
    <property type="term" value="F:nucleic acid binding"/>
    <property type="evidence" value="ECO:0007669"/>
    <property type="project" value="InterPro"/>
</dbReference>
<keyword evidence="1" id="KW-0479">Metal-binding</keyword>
<comment type="caution">
    <text evidence="4">The sequence shown here is derived from an EMBL/GenBank/DDBJ whole genome shotgun (WGS) entry which is preliminary data.</text>
</comment>
<feature type="region of interest" description="Disordered" evidence="2">
    <location>
        <begin position="38"/>
        <end position="64"/>
    </location>
</feature>
<dbReference type="EMBL" id="BKCJ010003370">
    <property type="protein sequence ID" value="GEU54670.1"/>
    <property type="molecule type" value="Genomic_DNA"/>
</dbReference>
<dbReference type="PANTHER" id="PTHR15503:SF45">
    <property type="entry name" value="RNA-DIRECTED DNA POLYMERASE HOMOLOG"/>
    <property type="match status" value="1"/>
</dbReference>
<dbReference type="GO" id="GO:0003964">
    <property type="term" value="F:RNA-directed DNA polymerase activity"/>
    <property type="evidence" value="ECO:0007669"/>
    <property type="project" value="UniProtKB-KW"/>
</dbReference>
<sequence length="424" mass="47962">MICEAELQVLAYLKSIMYGLHSKRFALSFVLNLSGRTSRGGGRTKGRSGDQGNGRIDGQGGQVGGQGSVVNDYVDGVPNFSTIIAQQLQNLLPTILAQIEKMKLVQDMSREAAVGMSWEDFKNLTREEFCPVNEMQKLETKFWNHAMVEDGHAAYTDRFHELARAMQKARTLTDEAVRNGSLKKNPKKRGNGGELNRDMNVRDANKRTRNENAFATTTNPMRREYNDTIHKCVNCNLYHPLEMPCWSCFNCGRPRHMAKDCKLAPRMVTLLNAKNPTAAPEACYECGGTDHFKATCPRVEEARQDSNIMTGMDWLSKHKAEIVCHEKIVRIPLQDGQVLRVIRKRPEEKMRHLMSAKANEQKQEDIVVVKDFFELFSNDLSGLPPIREIKFHIELIPGVIPVVKSPYRLAPSEMEELSGQLKEL</sequence>
<dbReference type="GO" id="GO:0008270">
    <property type="term" value="F:zinc ion binding"/>
    <property type="evidence" value="ECO:0007669"/>
    <property type="project" value="UniProtKB-KW"/>
</dbReference>
<dbReference type="PROSITE" id="PS50158">
    <property type="entry name" value="ZF_CCHC"/>
    <property type="match status" value="2"/>
</dbReference>
<reference evidence="4" key="1">
    <citation type="journal article" date="2019" name="Sci. Rep.">
        <title>Draft genome of Tanacetum cinerariifolium, the natural source of mosquito coil.</title>
        <authorList>
            <person name="Yamashiro T."/>
            <person name="Shiraishi A."/>
            <person name="Satake H."/>
            <person name="Nakayama K."/>
        </authorList>
    </citation>
    <scope>NUCLEOTIDE SEQUENCE</scope>
</reference>
<feature type="domain" description="CCHC-type" evidence="3">
    <location>
        <begin position="283"/>
        <end position="298"/>
    </location>
</feature>
<evidence type="ECO:0000313" key="4">
    <source>
        <dbReference type="EMBL" id="GEU54670.1"/>
    </source>
</evidence>
<dbReference type="InterPro" id="IPR036875">
    <property type="entry name" value="Znf_CCHC_sf"/>
</dbReference>